<protein>
    <submittedName>
        <fullName evidence="2">Nitrogen fixation protein FixH</fullName>
    </submittedName>
</protein>
<evidence type="ECO:0000256" key="1">
    <source>
        <dbReference type="SAM" id="Phobius"/>
    </source>
</evidence>
<reference evidence="3" key="1">
    <citation type="submission" date="2016-10" db="EMBL/GenBank/DDBJ databases">
        <authorList>
            <person name="Varghese N."/>
            <person name="Submissions S."/>
        </authorList>
    </citation>
    <scope>NUCLEOTIDE SEQUENCE [LARGE SCALE GENOMIC DNA]</scope>
    <source>
        <strain evidence="3">DSM 217</strain>
    </source>
</reference>
<name>A0A1H2Q1A2_THIRO</name>
<proteinExistence type="predicted"/>
<keyword evidence="1" id="KW-1133">Transmembrane helix</keyword>
<keyword evidence="1" id="KW-0472">Membrane</keyword>
<gene>
    <name evidence="2" type="ORF">SAMN05421783_10152</name>
</gene>
<dbReference type="STRING" id="1058.SAMN05421783_10152"/>
<evidence type="ECO:0000313" key="3">
    <source>
        <dbReference type="Proteomes" id="UP000198816"/>
    </source>
</evidence>
<dbReference type="Proteomes" id="UP000198816">
    <property type="component" value="Unassembled WGS sequence"/>
</dbReference>
<dbReference type="EMBL" id="FNNZ01000001">
    <property type="protein sequence ID" value="SDW00830.1"/>
    <property type="molecule type" value="Genomic_DNA"/>
</dbReference>
<dbReference type="AlphaFoldDB" id="A0A1H2Q1A2"/>
<sequence>MSSMTHTTETNSKPTPALRSPWVLAWIGLIVTVLAVNLIFVFLAIRTNPGLVNANYYERGQDYERNLVSRQARDPGWLMRADIPRPLTAGVEESMRLVLVDHAGQPVDVDEATFYAYRPSDVSRDFALPMIREAKGRYLVETSFPLIGVWDILIAAKSGEDEYSVGERVNVARP</sequence>
<organism evidence="2 3">
    <name type="scientific">Thiocapsa roseopersicina</name>
    <dbReference type="NCBI Taxonomy" id="1058"/>
    <lineage>
        <taxon>Bacteria</taxon>
        <taxon>Pseudomonadati</taxon>
        <taxon>Pseudomonadota</taxon>
        <taxon>Gammaproteobacteria</taxon>
        <taxon>Chromatiales</taxon>
        <taxon>Chromatiaceae</taxon>
        <taxon>Thiocapsa</taxon>
    </lineage>
</organism>
<keyword evidence="3" id="KW-1185">Reference proteome</keyword>
<accession>A0A1H2Q1A2</accession>
<evidence type="ECO:0000313" key="2">
    <source>
        <dbReference type="EMBL" id="SDW00830.1"/>
    </source>
</evidence>
<keyword evidence="1" id="KW-0812">Transmembrane</keyword>
<feature type="transmembrane region" description="Helical" evidence="1">
    <location>
        <begin position="23"/>
        <end position="45"/>
    </location>
</feature>
<dbReference type="Pfam" id="PF05751">
    <property type="entry name" value="FixH"/>
    <property type="match status" value="1"/>
</dbReference>
<dbReference type="InterPro" id="IPR008620">
    <property type="entry name" value="FixH"/>
</dbReference>